<dbReference type="SUPFAM" id="SSF50022">
    <property type="entry name" value="ISP domain"/>
    <property type="match status" value="1"/>
</dbReference>
<dbReference type="Gene3D" id="3.90.380.10">
    <property type="entry name" value="Naphthalene 1,2-dioxygenase Alpha Subunit, Chain A, domain 1"/>
    <property type="match status" value="1"/>
</dbReference>
<name>A0A1X1T1T3_9MYCO</name>
<evidence type="ECO:0000313" key="8">
    <source>
        <dbReference type="Proteomes" id="UP000467385"/>
    </source>
</evidence>
<dbReference type="OrthoDB" id="5243643at2"/>
<keyword evidence="4" id="KW-0560">Oxidoreductase</keyword>
<dbReference type="PRINTS" id="PR00090">
    <property type="entry name" value="RNGDIOXGNASE"/>
</dbReference>
<evidence type="ECO:0000256" key="3">
    <source>
        <dbReference type="ARBA" id="ARBA00022723"/>
    </source>
</evidence>
<dbReference type="STRING" id="44010.AWC00_21365"/>
<dbReference type="SUPFAM" id="SSF55961">
    <property type="entry name" value="Bet v1-like"/>
    <property type="match status" value="1"/>
</dbReference>
<dbReference type="GO" id="GO:0016705">
    <property type="term" value="F:oxidoreductase activity, acting on paired donors, with incorporation or reduction of molecular oxygen"/>
    <property type="evidence" value="ECO:0007669"/>
    <property type="project" value="UniProtKB-ARBA"/>
</dbReference>
<sequence>MARFPKPPEGSWTQHYPELGTQPVSYEDSISPEIYELERAAIFKRAWLNVGRVESIPRKGSYFTKEIAAANTSIIVVRNSAGEVNAFHNICRHRGNKLVWNDMPLEETSGVCRQFTCKYHAWRYDLDGNLTFVQQEGEFFDLDKSRYGLVPVHCDVWEGFIFVNFASLNNGEPEQSLREFLGPMITDLAGYPFGQLTSRWYYRSEVKANWKLYMDAFQEFYHAPVLHASQSPSKYSKAAAEAGFEAPLYRLDGPHRLVSTSGVRAWEMDPDMRKPIDEICQSGLFGPWKQPDLGEMPPGLNPAKCNPWGLDSFQLFPNFVILIWGQGWYLTYHYWPTSFNSHVFEGTLYFPEPKTPRERIAQELAAVTFKEYGLQDANTLEATQSMVESGVVREFLLNDQEILIRHLHKETANWIADYQRKQNPVGV</sequence>
<reference evidence="7 8" key="1">
    <citation type="journal article" date="2019" name="Emerg. Microbes Infect.">
        <title>Comprehensive subspecies identification of 175 nontuberculous mycobacteria species based on 7547 genomic profiles.</title>
        <authorList>
            <person name="Matsumoto Y."/>
            <person name="Kinjo T."/>
            <person name="Motooka D."/>
            <person name="Nabeya D."/>
            <person name="Jung N."/>
            <person name="Uechi K."/>
            <person name="Horii T."/>
            <person name="Iida T."/>
            <person name="Fujita J."/>
            <person name="Nakamura S."/>
        </authorList>
    </citation>
    <scope>NUCLEOTIDE SEQUENCE [LARGE SCALE GENOMIC DNA]</scope>
    <source>
        <strain evidence="7 8">JCM 14738</strain>
    </source>
</reference>
<keyword evidence="8" id="KW-1185">Reference proteome</keyword>
<keyword evidence="2" id="KW-0001">2Fe-2S</keyword>
<evidence type="ECO:0000256" key="6">
    <source>
        <dbReference type="ARBA" id="ARBA00023014"/>
    </source>
</evidence>
<evidence type="ECO:0000313" key="7">
    <source>
        <dbReference type="EMBL" id="BBZ41748.1"/>
    </source>
</evidence>
<dbReference type="InterPro" id="IPR015879">
    <property type="entry name" value="Ring_hydroxy_dOase_asu_C_dom"/>
</dbReference>
<dbReference type="Pfam" id="PF00355">
    <property type="entry name" value="Rieske"/>
    <property type="match status" value="1"/>
</dbReference>
<protein>
    <submittedName>
        <fullName evidence="7">(2Fe-2S)-binding protein</fullName>
    </submittedName>
</protein>
<accession>A0A1X1T1T3</accession>
<dbReference type="PROSITE" id="PS51296">
    <property type="entry name" value="RIESKE"/>
    <property type="match status" value="1"/>
</dbReference>
<dbReference type="InterPro" id="IPR001663">
    <property type="entry name" value="Rng_hydr_dOase-A"/>
</dbReference>
<dbReference type="GO" id="GO:0005506">
    <property type="term" value="F:iron ion binding"/>
    <property type="evidence" value="ECO:0007669"/>
    <property type="project" value="InterPro"/>
</dbReference>
<dbReference type="CDD" id="cd00680">
    <property type="entry name" value="RHO_alpha_C"/>
    <property type="match status" value="1"/>
</dbReference>
<dbReference type="PANTHER" id="PTHR43756">
    <property type="entry name" value="CHOLINE MONOOXYGENASE, CHLOROPLASTIC"/>
    <property type="match status" value="1"/>
</dbReference>
<dbReference type="PANTHER" id="PTHR43756:SF5">
    <property type="entry name" value="CHOLINE MONOOXYGENASE, CHLOROPLASTIC"/>
    <property type="match status" value="1"/>
</dbReference>
<dbReference type="Gene3D" id="2.102.10.10">
    <property type="entry name" value="Rieske [2Fe-2S] iron-sulphur domain"/>
    <property type="match status" value="1"/>
</dbReference>
<dbReference type="CDD" id="cd03469">
    <property type="entry name" value="Rieske_RO_Alpha_N"/>
    <property type="match status" value="1"/>
</dbReference>
<dbReference type="GO" id="GO:0004497">
    <property type="term" value="F:monooxygenase activity"/>
    <property type="evidence" value="ECO:0007669"/>
    <property type="project" value="UniProtKB-ARBA"/>
</dbReference>
<gene>
    <name evidence="7" type="ORF">MCNS_48110</name>
</gene>
<dbReference type="EMBL" id="AP022613">
    <property type="protein sequence ID" value="BBZ41748.1"/>
    <property type="molecule type" value="Genomic_DNA"/>
</dbReference>
<proteinExistence type="predicted"/>
<organism evidence="7 8">
    <name type="scientific">Mycobacterium conspicuum</name>
    <dbReference type="NCBI Taxonomy" id="44010"/>
    <lineage>
        <taxon>Bacteria</taxon>
        <taxon>Bacillati</taxon>
        <taxon>Actinomycetota</taxon>
        <taxon>Actinomycetes</taxon>
        <taxon>Mycobacteriales</taxon>
        <taxon>Mycobacteriaceae</taxon>
        <taxon>Mycobacterium</taxon>
    </lineage>
</organism>
<evidence type="ECO:0000256" key="5">
    <source>
        <dbReference type="ARBA" id="ARBA00023004"/>
    </source>
</evidence>
<dbReference type="Pfam" id="PF00848">
    <property type="entry name" value="Ring_hydroxyl_A"/>
    <property type="match status" value="1"/>
</dbReference>
<keyword evidence="6" id="KW-0411">Iron-sulfur</keyword>
<dbReference type="Proteomes" id="UP000467385">
    <property type="component" value="Chromosome"/>
</dbReference>
<comment type="cofactor">
    <cofactor evidence="1">
        <name>Fe cation</name>
        <dbReference type="ChEBI" id="CHEBI:24875"/>
    </cofactor>
</comment>
<dbReference type="InterPro" id="IPR017941">
    <property type="entry name" value="Rieske_2Fe-2S"/>
</dbReference>
<evidence type="ECO:0000256" key="4">
    <source>
        <dbReference type="ARBA" id="ARBA00023002"/>
    </source>
</evidence>
<evidence type="ECO:0000256" key="1">
    <source>
        <dbReference type="ARBA" id="ARBA00001962"/>
    </source>
</evidence>
<dbReference type="InterPro" id="IPR036922">
    <property type="entry name" value="Rieske_2Fe-2S_sf"/>
</dbReference>
<evidence type="ECO:0000256" key="2">
    <source>
        <dbReference type="ARBA" id="ARBA00022714"/>
    </source>
</evidence>
<dbReference type="GO" id="GO:0051537">
    <property type="term" value="F:2 iron, 2 sulfur cluster binding"/>
    <property type="evidence" value="ECO:0007669"/>
    <property type="project" value="UniProtKB-KW"/>
</dbReference>
<dbReference type="AlphaFoldDB" id="A0A1X1T1T3"/>
<dbReference type="RefSeq" id="WP_085234765.1">
    <property type="nucleotide sequence ID" value="NZ_AP022613.1"/>
</dbReference>
<keyword evidence="5" id="KW-0408">Iron</keyword>
<keyword evidence="3" id="KW-0479">Metal-binding</keyword>